<organism evidence="1 2">
    <name type="scientific">Melastoma candidum</name>
    <dbReference type="NCBI Taxonomy" id="119954"/>
    <lineage>
        <taxon>Eukaryota</taxon>
        <taxon>Viridiplantae</taxon>
        <taxon>Streptophyta</taxon>
        <taxon>Embryophyta</taxon>
        <taxon>Tracheophyta</taxon>
        <taxon>Spermatophyta</taxon>
        <taxon>Magnoliopsida</taxon>
        <taxon>eudicotyledons</taxon>
        <taxon>Gunneridae</taxon>
        <taxon>Pentapetalae</taxon>
        <taxon>rosids</taxon>
        <taxon>malvids</taxon>
        <taxon>Myrtales</taxon>
        <taxon>Melastomataceae</taxon>
        <taxon>Melastomatoideae</taxon>
        <taxon>Melastomateae</taxon>
        <taxon>Melastoma</taxon>
    </lineage>
</organism>
<dbReference type="EMBL" id="CM042882">
    <property type="protein sequence ID" value="KAI4381326.1"/>
    <property type="molecule type" value="Genomic_DNA"/>
</dbReference>
<name>A0ACB9RSY2_9MYRT</name>
<sequence>MEFGRGTSDGEGQDEVEKTRIHIMRALVNKEDPSSKVLWRDDVRLDREWQLQDVDDLTLRRFLRARELDVDKASKMFLGFLRWRRTFVPRGSILESEVPNEISQNKFFMQGTNKLGRPIVVLYGARHKPSKSSPEEFKRFVVFCFDKICSRMPAGQERFVAIADLQGWAYANSDIRGYLAILSILQDCYPERLEKLLIIHVPYVFMTAWKMVYPFIDSRTKRKIVFVENNKLLQTLLEDIDESQLPDVLGGKLALVPIQDC</sequence>
<protein>
    <submittedName>
        <fullName evidence="1">Uncharacterized protein</fullName>
    </submittedName>
</protein>
<evidence type="ECO:0000313" key="2">
    <source>
        <dbReference type="Proteomes" id="UP001057402"/>
    </source>
</evidence>
<proteinExistence type="predicted"/>
<gene>
    <name evidence="1" type="ORF">MLD38_007406</name>
</gene>
<keyword evidence="2" id="KW-1185">Reference proteome</keyword>
<comment type="caution">
    <text evidence="1">The sequence shown here is derived from an EMBL/GenBank/DDBJ whole genome shotgun (WGS) entry which is preliminary data.</text>
</comment>
<reference evidence="2" key="1">
    <citation type="journal article" date="2023" name="Front. Plant Sci.">
        <title>Chromosomal-level genome assembly of Melastoma candidum provides insights into trichome evolution.</title>
        <authorList>
            <person name="Zhong Y."/>
            <person name="Wu W."/>
            <person name="Sun C."/>
            <person name="Zou P."/>
            <person name="Liu Y."/>
            <person name="Dai S."/>
            <person name="Zhou R."/>
        </authorList>
    </citation>
    <scope>NUCLEOTIDE SEQUENCE [LARGE SCALE GENOMIC DNA]</scope>
</reference>
<evidence type="ECO:0000313" key="1">
    <source>
        <dbReference type="EMBL" id="KAI4381326.1"/>
    </source>
</evidence>
<dbReference type="Proteomes" id="UP001057402">
    <property type="component" value="Chromosome 3"/>
</dbReference>
<accession>A0ACB9RSY2</accession>